<reference evidence="3 4" key="1">
    <citation type="submission" date="2020-02" db="EMBL/GenBank/DDBJ databases">
        <authorList>
            <person name="Zheng R.K."/>
            <person name="Sun C.M."/>
        </authorList>
    </citation>
    <scope>NUCLEOTIDE SEQUENCE [LARGE SCALE GENOMIC DNA]</scope>
    <source>
        <strain evidence="4">zrk23</strain>
    </source>
</reference>
<keyword evidence="1" id="KW-0732">Signal</keyword>
<dbReference type="InterPro" id="IPR025388">
    <property type="entry name" value="Alginate_export_dom"/>
</dbReference>
<proteinExistence type="predicted"/>
<evidence type="ECO:0000313" key="3">
    <source>
        <dbReference type="EMBL" id="QIG79729.1"/>
    </source>
</evidence>
<evidence type="ECO:0000256" key="1">
    <source>
        <dbReference type="SAM" id="SignalP"/>
    </source>
</evidence>
<gene>
    <name evidence="3" type="ORF">G5C33_07920</name>
</gene>
<keyword evidence="4" id="KW-1185">Reference proteome</keyword>
<dbReference type="EMBL" id="CP049109">
    <property type="protein sequence ID" value="QIG79729.1"/>
    <property type="molecule type" value="Genomic_DNA"/>
</dbReference>
<evidence type="ECO:0000259" key="2">
    <source>
        <dbReference type="Pfam" id="PF13372"/>
    </source>
</evidence>
<feature type="domain" description="Alginate export" evidence="2">
    <location>
        <begin position="83"/>
        <end position="442"/>
    </location>
</feature>
<evidence type="ECO:0000313" key="4">
    <source>
        <dbReference type="Proteomes" id="UP000501568"/>
    </source>
</evidence>
<dbReference type="KEGG" id="spzr:G5C33_07920"/>
<organism evidence="3 4">
    <name type="scientific">Stakelama tenebrarum</name>
    <dbReference type="NCBI Taxonomy" id="2711215"/>
    <lineage>
        <taxon>Bacteria</taxon>
        <taxon>Pseudomonadati</taxon>
        <taxon>Pseudomonadota</taxon>
        <taxon>Alphaproteobacteria</taxon>
        <taxon>Sphingomonadales</taxon>
        <taxon>Sphingomonadaceae</taxon>
        <taxon>Stakelama</taxon>
    </lineage>
</organism>
<sequence length="457" mass="48326">MRFPMPGHGAVLSTSLMAVAASVAAVPAAQAQTAGDGGPTVSISADLRVLAEAVEGQFRSSAPESEFFLSSRLQIEAEVDFGPVAFGGELRDSRALSIEDGSAARGSSINTLEPLQAWAALDFSPLGGEARLKGGRFTQKIGSGRLVGTPGYANNIVSYAGAQLNWQRGDTEVTGFWAHPFDTLPSSRAEVHDNKVELDRVSEGETFFGVHVAQSDLFAGATGEVFVYRLAEHDTDKVESKDRHLTTIGGRLVRKPAPGRFDFEIEAAGQFGTVRGSAAPTDFADIDAGAAFAHVSAGWTFDSPVKPNLSLELDYATGDGRDPDHYGRFDMLFGARRALGPTGIYGPLYWGNMISPGVRFSVQPSADLDIAGTVRGAWLDSATDSFSKTGVRDASGASGSYAGTQIEARARYWLIRKLLRLEVGGAVFANGRFMEEAPNASGNGDTTYGYAAVSASF</sequence>
<dbReference type="Pfam" id="PF13372">
    <property type="entry name" value="Alginate_exp"/>
    <property type="match status" value="1"/>
</dbReference>
<dbReference type="InterPro" id="IPR053728">
    <property type="entry name" value="Alginate_Permeability_Chnl"/>
</dbReference>
<dbReference type="Gene3D" id="2.40.160.100">
    <property type="match status" value="1"/>
</dbReference>
<feature type="signal peptide" evidence="1">
    <location>
        <begin position="1"/>
        <end position="31"/>
    </location>
</feature>
<dbReference type="Proteomes" id="UP000501568">
    <property type="component" value="Chromosome"/>
</dbReference>
<dbReference type="AlphaFoldDB" id="A0A6G6Y4A9"/>
<accession>A0A6G6Y4A9</accession>
<dbReference type="RefSeq" id="WP_165326729.1">
    <property type="nucleotide sequence ID" value="NZ_CP049109.1"/>
</dbReference>
<protein>
    <submittedName>
        <fullName evidence="3">Alginate export family protein</fullName>
    </submittedName>
</protein>
<name>A0A6G6Y4A9_9SPHN</name>
<feature type="chain" id="PRO_5026303452" evidence="1">
    <location>
        <begin position="32"/>
        <end position="457"/>
    </location>
</feature>